<protein>
    <submittedName>
        <fullName evidence="2">Uncharacterized protein</fullName>
    </submittedName>
</protein>
<keyword evidence="1" id="KW-0732">Signal</keyword>
<organism evidence="2 3">
    <name type="scientific">Mumia zhuanghuii</name>
    <dbReference type="NCBI Taxonomy" id="2585211"/>
    <lineage>
        <taxon>Bacteria</taxon>
        <taxon>Bacillati</taxon>
        <taxon>Actinomycetota</taxon>
        <taxon>Actinomycetes</taxon>
        <taxon>Propionibacteriales</taxon>
        <taxon>Nocardioidaceae</taxon>
        <taxon>Mumia</taxon>
    </lineage>
</organism>
<proteinExistence type="predicted"/>
<feature type="signal peptide" evidence="1">
    <location>
        <begin position="1"/>
        <end position="31"/>
    </location>
</feature>
<comment type="caution">
    <text evidence="2">The sequence shown here is derived from an EMBL/GenBank/DDBJ whole genome shotgun (WGS) entry which is preliminary data.</text>
</comment>
<accession>A0A5Q6RPN0</accession>
<dbReference type="Proteomes" id="UP000307768">
    <property type="component" value="Unassembled WGS sequence"/>
</dbReference>
<evidence type="ECO:0000256" key="1">
    <source>
        <dbReference type="SAM" id="SignalP"/>
    </source>
</evidence>
<name>A0A5Q6RPN0_9ACTN</name>
<dbReference type="AlphaFoldDB" id="A0A5Q6RPN0"/>
<sequence>MNLSKNTRRAIPPALVAAASVIALGLAQHSAAEQSIASPRANSDGPVILSAMEYYPSSSLADWAAGAEYLVSAFVTSEATQNVPPLDGEGDSQLIGRDITIDTAEVLWRADDSTHPAPSTFTMPVTGWVDQSGKLVEAAPDNGPRLEVGHEYVLALTWYDAQCGEDGNSPAGWGAVGSEGAVPADGGVVGEGEFEGVAVDPEAAVAAVTVASQEASGVAPQVVAEFSGDTPAAIAQKIDDVTPTVLNENAEKMESEASCSAD</sequence>
<dbReference type="RefSeq" id="WP_149771252.1">
    <property type="nucleotide sequence ID" value="NZ_VDFQ02000006.1"/>
</dbReference>
<dbReference type="OrthoDB" id="3775567at2"/>
<gene>
    <name evidence="2" type="ORF">FE697_019300</name>
</gene>
<evidence type="ECO:0000313" key="2">
    <source>
        <dbReference type="EMBL" id="KAA1420028.1"/>
    </source>
</evidence>
<evidence type="ECO:0000313" key="3">
    <source>
        <dbReference type="Proteomes" id="UP000307768"/>
    </source>
</evidence>
<dbReference type="EMBL" id="VDFQ02000006">
    <property type="protein sequence ID" value="KAA1420028.1"/>
    <property type="molecule type" value="Genomic_DNA"/>
</dbReference>
<feature type="chain" id="PRO_5039040405" evidence="1">
    <location>
        <begin position="32"/>
        <end position="262"/>
    </location>
</feature>
<reference evidence="2 3" key="1">
    <citation type="submission" date="2019-09" db="EMBL/GenBank/DDBJ databases">
        <title>Mumia zhuanghuii sp. nov. isolated from the intestinal contents of plateau pika (Ochotona curzoniae) in the Qinghai-Tibet plateau of China.</title>
        <authorList>
            <person name="Tian Z."/>
        </authorList>
    </citation>
    <scope>NUCLEOTIDE SEQUENCE [LARGE SCALE GENOMIC DNA]</scope>
    <source>
        <strain evidence="3">350</strain>
    </source>
</reference>